<comment type="similarity">
    <text evidence="2">Belongs to the nematode receptor-like protein srd family.</text>
</comment>
<protein>
    <recommendedName>
        <fullName evidence="9">G protein-coupled receptor</fullName>
    </recommendedName>
</protein>
<dbReference type="GO" id="GO:0016020">
    <property type="term" value="C:membrane"/>
    <property type="evidence" value="ECO:0007669"/>
    <property type="project" value="UniProtKB-SubCell"/>
</dbReference>
<gene>
    <name evidence="7" type="ORF">PENTCL1PPCAC_4754</name>
</gene>
<evidence type="ECO:0000313" key="7">
    <source>
        <dbReference type="EMBL" id="GMS82579.1"/>
    </source>
</evidence>
<keyword evidence="4 6" id="KW-1133">Transmembrane helix</keyword>
<feature type="transmembrane region" description="Helical" evidence="6">
    <location>
        <begin position="51"/>
        <end position="74"/>
    </location>
</feature>
<reference evidence="7" key="1">
    <citation type="submission" date="2023-10" db="EMBL/GenBank/DDBJ databases">
        <title>Genome assembly of Pristionchus species.</title>
        <authorList>
            <person name="Yoshida K."/>
            <person name="Sommer R.J."/>
        </authorList>
    </citation>
    <scope>NUCLEOTIDE SEQUENCE</scope>
    <source>
        <strain evidence="7">RS0144</strain>
    </source>
</reference>
<dbReference type="PANTHER" id="PTHR22945:SF40">
    <property type="entry name" value="SERPENTINE RECEPTOR, CLASS D (DELTA)-RELATED"/>
    <property type="match status" value="1"/>
</dbReference>
<evidence type="ECO:0000256" key="2">
    <source>
        <dbReference type="ARBA" id="ARBA00009166"/>
    </source>
</evidence>
<name>A0AAV5SI47_9BILA</name>
<feature type="non-terminal residue" evidence="7">
    <location>
        <position position="92"/>
    </location>
</feature>
<dbReference type="Proteomes" id="UP001432027">
    <property type="component" value="Unassembled WGS sequence"/>
</dbReference>
<keyword evidence="5 6" id="KW-0472">Membrane</keyword>
<dbReference type="Pfam" id="PF10317">
    <property type="entry name" value="7TM_GPCR_Srd"/>
    <property type="match status" value="1"/>
</dbReference>
<dbReference type="AlphaFoldDB" id="A0AAV5SI47"/>
<evidence type="ECO:0008006" key="9">
    <source>
        <dbReference type="Google" id="ProtNLM"/>
    </source>
</evidence>
<evidence type="ECO:0000256" key="6">
    <source>
        <dbReference type="SAM" id="Phobius"/>
    </source>
</evidence>
<dbReference type="EMBL" id="BTSX01000002">
    <property type="protein sequence ID" value="GMS82579.1"/>
    <property type="molecule type" value="Genomic_DNA"/>
</dbReference>
<evidence type="ECO:0000256" key="1">
    <source>
        <dbReference type="ARBA" id="ARBA00004141"/>
    </source>
</evidence>
<keyword evidence="3 6" id="KW-0812">Transmembrane</keyword>
<keyword evidence="8" id="KW-1185">Reference proteome</keyword>
<evidence type="ECO:0000256" key="3">
    <source>
        <dbReference type="ARBA" id="ARBA00022692"/>
    </source>
</evidence>
<accession>A0AAV5SI47</accession>
<dbReference type="InterPro" id="IPR019421">
    <property type="entry name" value="7TM_GPCR_serpentine_rcpt_Srd"/>
</dbReference>
<proteinExistence type="inferred from homology"/>
<dbReference type="PANTHER" id="PTHR22945">
    <property type="entry name" value="SERPENTINE RECEPTOR, CLASS D DELTA"/>
    <property type="match status" value="1"/>
</dbReference>
<evidence type="ECO:0000256" key="5">
    <source>
        <dbReference type="ARBA" id="ARBA00023136"/>
    </source>
</evidence>
<organism evidence="7 8">
    <name type="scientific">Pristionchus entomophagus</name>
    <dbReference type="NCBI Taxonomy" id="358040"/>
    <lineage>
        <taxon>Eukaryota</taxon>
        <taxon>Metazoa</taxon>
        <taxon>Ecdysozoa</taxon>
        <taxon>Nematoda</taxon>
        <taxon>Chromadorea</taxon>
        <taxon>Rhabditida</taxon>
        <taxon>Rhabditina</taxon>
        <taxon>Diplogasteromorpha</taxon>
        <taxon>Diplogasteroidea</taxon>
        <taxon>Neodiplogasteridae</taxon>
        <taxon>Pristionchus</taxon>
    </lineage>
</organism>
<feature type="transmembrane region" description="Helical" evidence="6">
    <location>
        <begin position="20"/>
        <end position="39"/>
    </location>
</feature>
<comment type="subcellular location">
    <subcellularLocation>
        <location evidence="1">Membrane</location>
        <topology evidence="1">Multi-pass membrane protein</topology>
    </subcellularLocation>
</comment>
<sequence>MFVVPSLLPLHDLISIVHHGVVDCLAIIANLILLVTIAVRSPERMGSYKILLVNTALVDLIAALTALICMPRPVPVGHLLAYIYIGPCTLIN</sequence>
<evidence type="ECO:0000256" key="4">
    <source>
        <dbReference type="ARBA" id="ARBA00022989"/>
    </source>
</evidence>
<evidence type="ECO:0000313" key="8">
    <source>
        <dbReference type="Proteomes" id="UP001432027"/>
    </source>
</evidence>
<comment type="caution">
    <text evidence="7">The sequence shown here is derived from an EMBL/GenBank/DDBJ whole genome shotgun (WGS) entry which is preliminary data.</text>
</comment>
<dbReference type="InterPro" id="IPR050920">
    <property type="entry name" value="Nematode_rcpt-like_delta"/>
</dbReference>